<keyword evidence="6 10" id="KW-0333">Golgi apparatus</keyword>
<dbReference type="STRING" id="765915.A0A1Y2HSL8"/>
<keyword evidence="4 10" id="KW-0813">Transport</keyword>
<dbReference type="OrthoDB" id="272987at2759"/>
<evidence type="ECO:0000313" key="14">
    <source>
        <dbReference type="EMBL" id="ORZ37588.1"/>
    </source>
</evidence>
<keyword evidence="5 10" id="KW-0653">Protein transport</keyword>
<feature type="compositionally biased region" description="Acidic residues" evidence="11">
    <location>
        <begin position="493"/>
        <end position="503"/>
    </location>
</feature>
<comment type="function">
    <text evidence="10">Acts as component of the peripheral membrane COG complex that is involved in intra-Golgi protein trafficking. COG is located at the cis-Golgi, and regulates tethering of retrograde intra-Golgi vesicles and possibly a number of other membrane trafficking events.</text>
</comment>
<evidence type="ECO:0000256" key="2">
    <source>
        <dbReference type="ARBA" id="ARBA00011023"/>
    </source>
</evidence>
<dbReference type="GO" id="GO:0017119">
    <property type="term" value="C:Golgi transport complex"/>
    <property type="evidence" value="ECO:0007669"/>
    <property type="project" value="UniProtKB-UniRule"/>
</dbReference>
<dbReference type="PANTHER" id="PTHR21506:SF0">
    <property type="entry name" value="CONSERVED OLIGOMERIC GOLGI COMPLEX SUBUNIT 6"/>
    <property type="match status" value="1"/>
</dbReference>
<evidence type="ECO:0000256" key="4">
    <source>
        <dbReference type="ARBA" id="ARBA00022448"/>
    </source>
</evidence>
<feature type="domain" description="Conserved oligomeric complex COG6 N-terminal" evidence="12">
    <location>
        <begin position="63"/>
        <end position="139"/>
    </location>
</feature>
<proteinExistence type="inferred from homology"/>
<evidence type="ECO:0000313" key="15">
    <source>
        <dbReference type="Proteomes" id="UP000193411"/>
    </source>
</evidence>
<evidence type="ECO:0000256" key="7">
    <source>
        <dbReference type="ARBA" id="ARBA00023136"/>
    </source>
</evidence>
<accession>A0A1Y2HSL8</accession>
<evidence type="ECO:0000256" key="11">
    <source>
        <dbReference type="SAM" id="MobiDB-lite"/>
    </source>
</evidence>
<evidence type="ECO:0000256" key="3">
    <source>
        <dbReference type="ARBA" id="ARBA00020973"/>
    </source>
</evidence>
<evidence type="ECO:0000259" key="12">
    <source>
        <dbReference type="Pfam" id="PF06419"/>
    </source>
</evidence>
<dbReference type="GO" id="GO:0015031">
    <property type="term" value="P:protein transport"/>
    <property type="evidence" value="ECO:0007669"/>
    <property type="project" value="UniProtKB-KW"/>
</dbReference>
<keyword evidence="15" id="KW-1185">Reference proteome</keyword>
<dbReference type="Pfam" id="PF20653">
    <property type="entry name" value="COG6_C"/>
    <property type="match status" value="1"/>
</dbReference>
<name>A0A1Y2HSL8_9FUNG</name>
<dbReference type="InterPro" id="IPR010490">
    <property type="entry name" value="COG6"/>
</dbReference>
<evidence type="ECO:0000256" key="8">
    <source>
        <dbReference type="ARBA" id="ARBA00031348"/>
    </source>
</evidence>
<feature type="region of interest" description="Disordered" evidence="11">
    <location>
        <begin position="481"/>
        <end position="516"/>
    </location>
</feature>
<evidence type="ECO:0000256" key="5">
    <source>
        <dbReference type="ARBA" id="ARBA00022927"/>
    </source>
</evidence>
<dbReference type="Pfam" id="PF06419">
    <property type="entry name" value="COG6_N"/>
    <property type="match status" value="1"/>
</dbReference>
<dbReference type="Proteomes" id="UP000193411">
    <property type="component" value="Unassembled WGS sequence"/>
</dbReference>
<dbReference type="EMBL" id="MCFL01000012">
    <property type="protein sequence ID" value="ORZ37588.1"/>
    <property type="molecule type" value="Genomic_DNA"/>
</dbReference>
<feature type="domain" description="Conserved Oligomeric Golgi complex subunit 6 C-terminal" evidence="13">
    <location>
        <begin position="176"/>
        <end position="702"/>
    </location>
</feature>
<protein>
    <recommendedName>
        <fullName evidence="3 10">Conserved oligomeric Golgi complex subunit 6</fullName>
        <shortName evidence="10">COG complex subunit 6</shortName>
    </recommendedName>
    <alternativeName>
        <fullName evidence="8 10">Component of oligomeric Golgi complex 6</fullName>
    </alternativeName>
</protein>
<dbReference type="GO" id="GO:0006891">
    <property type="term" value="P:intra-Golgi vesicle-mediated transport"/>
    <property type="evidence" value="ECO:0007669"/>
    <property type="project" value="UniProtKB-UniRule"/>
</dbReference>
<evidence type="ECO:0000256" key="6">
    <source>
        <dbReference type="ARBA" id="ARBA00023034"/>
    </source>
</evidence>
<reference evidence="14 15" key="1">
    <citation type="submission" date="2016-07" db="EMBL/GenBank/DDBJ databases">
        <title>Pervasive Adenine N6-methylation of Active Genes in Fungi.</title>
        <authorList>
            <consortium name="DOE Joint Genome Institute"/>
            <person name="Mondo S.J."/>
            <person name="Dannebaum R.O."/>
            <person name="Kuo R.C."/>
            <person name="Labutti K."/>
            <person name="Haridas S."/>
            <person name="Kuo A."/>
            <person name="Salamov A."/>
            <person name="Ahrendt S.R."/>
            <person name="Lipzen A."/>
            <person name="Sullivan W."/>
            <person name="Andreopoulos W.B."/>
            <person name="Clum A."/>
            <person name="Lindquist E."/>
            <person name="Daum C."/>
            <person name="Ramamoorthy G.K."/>
            <person name="Gryganskyi A."/>
            <person name="Culley D."/>
            <person name="Magnuson J.K."/>
            <person name="James T.Y."/>
            <person name="O'Malley M.A."/>
            <person name="Stajich J.E."/>
            <person name="Spatafora J.W."/>
            <person name="Visel A."/>
            <person name="Grigoriev I.V."/>
        </authorList>
    </citation>
    <scope>NUCLEOTIDE SEQUENCE [LARGE SCALE GENOMIC DNA]</scope>
    <source>
        <strain evidence="14 15">PL171</strain>
    </source>
</reference>
<dbReference type="InterPro" id="IPR048368">
    <property type="entry name" value="COG6_N"/>
</dbReference>
<comment type="subcellular location">
    <subcellularLocation>
        <location evidence="1 10">Golgi apparatus membrane</location>
        <topology evidence="1 10">Peripheral membrane protein</topology>
    </subcellularLocation>
</comment>
<organism evidence="14 15">
    <name type="scientific">Catenaria anguillulae PL171</name>
    <dbReference type="NCBI Taxonomy" id="765915"/>
    <lineage>
        <taxon>Eukaryota</taxon>
        <taxon>Fungi</taxon>
        <taxon>Fungi incertae sedis</taxon>
        <taxon>Blastocladiomycota</taxon>
        <taxon>Blastocladiomycetes</taxon>
        <taxon>Blastocladiales</taxon>
        <taxon>Catenariaceae</taxon>
        <taxon>Catenaria</taxon>
    </lineage>
</organism>
<feature type="compositionally biased region" description="Low complexity" evidence="11">
    <location>
        <begin position="278"/>
        <end position="296"/>
    </location>
</feature>
<keyword evidence="7 10" id="KW-0472">Membrane</keyword>
<evidence type="ECO:0000256" key="10">
    <source>
        <dbReference type="RuleBase" id="RU365075"/>
    </source>
</evidence>
<gene>
    <name evidence="14" type="ORF">BCR44DRAFT_1430501</name>
</gene>
<comment type="subunit">
    <text evidence="10">Component of the conserved oligomeric Golgi complex.</text>
</comment>
<dbReference type="AlphaFoldDB" id="A0A1Y2HSL8"/>
<comment type="caution">
    <text evidence="14">The sequence shown here is derived from an EMBL/GenBank/DDBJ whole genome shotgun (WGS) entry which is preliminary data.</text>
</comment>
<sequence length="705" mass="74855">MDPPSSSSPSPSSLAVVQQQLAAALDTPFLRAASAADRDAQRRLAASLLALDQWLGPNGTADSLVKHIDTVADNVQSIRSTVDTMAADLEAARGPTAQFVRVAAEQQAVIDSVSAEQAQVTAFLAEYTLTPSETALLSSPSSDLNPEFFAAFDRAAKIEQMTKSSLDYPNSPLSRDIVSTMSSLLETAHDRLYAWLQSRLSLFMTLSPDIPISMSMAVTRLARGRPVLLDSILDDAATHRRTAISRWFADSMVSLSSSNMAIGAPSSSSSTGSGGLGSTSPRNAGSRRGSLAGGSTSLAADDAERQVADVYAWVHQVIAAEFALWLMEVGPDGAIPRSKAVGLVDVAIESVCRSVFGRVETIVAKASIAGTTAMAGGVGGVSGMLGADVVAPYRVYHVLGVNRQVLLKSLPATSSIVNTTQELQAFALRQFRDALDNQGQLLRTSYDPIDTSTLVPTSNVSRTAAALQAVASTRARYIRRTSTAPTSPKLDPATEDYEDDTDVSDGRIRSNTRPTASTERMELRAILDMLIDPCVQSCVVAASSSTISRAAGAVFAINCLRVLKEAVKDLSADKAAALESQIEIYLDSLVTEYYSAFISHTGLRTIFDALDHDANKALNIDPSELQSALLRLDAVLMTGAPHLDLSHDLARLSTSALAKRVVTLGTALFTQSYAKLHAEVAKDERGVFAGVVMRSVTEVESLLRV</sequence>
<dbReference type="GO" id="GO:0000139">
    <property type="term" value="C:Golgi membrane"/>
    <property type="evidence" value="ECO:0007669"/>
    <property type="project" value="UniProtKB-SubCell"/>
</dbReference>
<evidence type="ECO:0000256" key="1">
    <source>
        <dbReference type="ARBA" id="ARBA00004395"/>
    </source>
</evidence>
<feature type="region of interest" description="Disordered" evidence="11">
    <location>
        <begin position="264"/>
        <end position="296"/>
    </location>
</feature>
<comment type="similarity">
    <text evidence="2 10">Belongs to the COG6 family.</text>
</comment>
<dbReference type="InterPro" id="IPR048369">
    <property type="entry name" value="COG6_C"/>
</dbReference>
<evidence type="ECO:0000256" key="9">
    <source>
        <dbReference type="ARBA" id="ARBA00043873"/>
    </source>
</evidence>
<dbReference type="PANTHER" id="PTHR21506">
    <property type="entry name" value="COMPONENT OF OLIGOMERIC GOLGI COMPLEX 6"/>
    <property type="match status" value="1"/>
</dbReference>
<dbReference type="SMART" id="SM01087">
    <property type="entry name" value="COG6"/>
    <property type="match status" value="1"/>
</dbReference>
<comment type="function">
    <text evidence="9">Acts as a component of the peripheral membrane COG complex that is involved in intra-Golgi protein trafficking. COG is located at the cis-Golgi, and regulates tethering of retrograde intra-Golgi vesicles and possibly a number of other membrane trafficking events.</text>
</comment>
<evidence type="ECO:0000259" key="13">
    <source>
        <dbReference type="Pfam" id="PF20653"/>
    </source>
</evidence>